<dbReference type="EMBL" id="BAABEP010000099">
    <property type="protein sequence ID" value="GAA3762275.1"/>
    <property type="molecule type" value="Genomic_DNA"/>
</dbReference>
<evidence type="ECO:0000256" key="1">
    <source>
        <dbReference type="SAM" id="Phobius"/>
    </source>
</evidence>
<proteinExistence type="predicted"/>
<feature type="transmembrane region" description="Helical" evidence="1">
    <location>
        <begin position="44"/>
        <end position="63"/>
    </location>
</feature>
<gene>
    <name evidence="2" type="ORF">GCM10023082_65020</name>
</gene>
<keyword evidence="1" id="KW-0472">Membrane</keyword>
<dbReference type="Pfam" id="PF14012">
    <property type="entry name" value="DUF4229"/>
    <property type="match status" value="1"/>
</dbReference>
<keyword evidence="1" id="KW-1133">Transmembrane helix</keyword>
<comment type="caution">
    <text evidence="2">The sequence shown here is derived from an EMBL/GenBank/DDBJ whole genome shotgun (WGS) entry which is preliminary data.</text>
</comment>
<feature type="transmembrane region" description="Helical" evidence="1">
    <location>
        <begin position="12"/>
        <end position="32"/>
    </location>
</feature>
<evidence type="ECO:0000313" key="3">
    <source>
        <dbReference type="Proteomes" id="UP001499884"/>
    </source>
</evidence>
<dbReference type="InterPro" id="IPR025323">
    <property type="entry name" value="DUF4229"/>
</dbReference>
<dbReference type="RefSeq" id="WP_345655550.1">
    <property type="nucleotide sequence ID" value="NZ_BAABEP010000099.1"/>
</dbReference>
<evidence type="ECO:0000313" key="2">
    <source>
        <dbReference type="EMBL" id="GAA3762275.1"/>
    </source>
</evidence>
<keyword evidence="1" id="KW-0812">Transmembrane</keyword>
<dbReference type="Proteomes" id="UP001499884">
    <property type="component" value="Unassembled WGS sequence"/>
</dbReference>
<organism evidence="2 3">
    <name type="scientific">Streptomyces tremellae</name>
    <dbReference type="NCBI Taxonomy" id="1124239"/>
    <lineage>
        <taxon>Bacteria</taxon>
        <taxon>Bacillati</taxon>
        <taxon>Actinomycetota</taxon>
        <taxon>Actinomycetes</taxon>
        <taxon>Kitasatosporales</taxon>
        <taxon>Streptomycetaceae</taxon>
        <taxon>Streptomyces</taxon>
    </lineage>
</organism>
<reference evidence="3" key="1">
    <citation type="journal article" date="2019" name="Int. J. Syst. Evol. Microbiol.">
        <title>The Global Catalogue of Microorganisms (GCM) 10K type strain sequencing project: providing services to taxonomists for standard genome sequencing and annotation.</title>
        <authorList>
            <consortium name="The Broad Institute Genomics Platform"/>
            <consortium name="The Broad Institute Genome Sequencing Center for Infectious Disease"/>
            <person name="Wu L."/>
            <person name="Ma J."/>
        </authorList>
    </citation>
    <scope>NUCLEOTIDE SEQUENCE [LARGE SCALE GENOMIC DNA]</scope>
    <source>
        <strain evidence="3">JCM 30846</strain>
    </source>
</reference>
<accession>A0ABP7GHB9</accession>
<sequence>MIRQPGVTVRYTMARIAIFIGCMVVIAALVRVGAVPRGLGDSNGIWVLLLALVVSAPISFVVLRKQRDEMSMKVSGRLDKARAKLEANRAAEDAE</sequence>
<protein>
    <submittedName>
        <fullName evidence="2">DUF4229 domain-containing protein</fullName>
    </submittedName>
</protein>
<name>A0ABP7GHB9_9ACTN</name>
<keyword evidence="3" id="KW-1185">Reference proteome</keyword>